<dbReference type="SUPFAM" id="SSF54373">
    <property type="entry name" value="FAD-linked reductases, C-terminal domain"/>
    <property type="match status" value="1"/>
</dbReference>
<organism evidence="5 6">
    <name type="scientific">Monosporascus ibericus</name>
    <dbReference type="NCBI Taxonomy" id="155417"/>
    <lineage>
        <taxon>Eukaryota</taxon>
        <taxon>Fungi</taxon>
        <taxon>Dikarya</taxon>
        <taxon>Ascomycota</taxon>
        <taxon>Pezizomycotina</taxon>
        <taxon>Sordariomycetes</taxon>
        <taxon>Xylariomycetidae</taxon>
        <taxon>Xylariales</taxon>
        <taxon>Xylariales incertae sedis</taxon>
        <taxon>Monosporascus</taxon>
    </lineage>
</organism>
<dbReference type="PANTHER" id="PTHR47190">
    <property type="entry name" value="DEHYDROGENASE, PUTATIVE-RELATED"/>
    <property type="match status" value="1"/>
</dbReference>
<dbReference type="Proteomes" id="UP000293360">
    <property type="component" value="Unassembled WGS sequence"/>
</dbReference>
<sequence length="811" mass="86006">MLSIPRIAAASLAAAGSQTPSGEYTDRDTAITYQTWRIAQSANTGAFTFGLVLPEDALTSDASEYIGLLQCSKDPETGAWCGISHGQSGQMTQALLLVAWPYDDQVLTSFRYATGYSSPVPYTGDAKLTQIASKMNETHFELQYRCENCFSWDHDGSTGSVSTSDGFLVVGRAAANAVPSNAQCATEAVMQQHNNGFGQFGAGLEGVPNESYSAWAEKATATVTGSCGSGPTPTSTSSTTAGPTATATCAPGVADKAYDYVVVGAGAGGIPVADKLSEAGHSVLLIEKGPPSTGRWGGRLGPEWLKGTGLTRFDVPGLCNQIWVDSNGIACTDTDQMAGCVLGGGTAVNAGLWWKANPKDWDENFPEGWHNSDVERAQERVFSRIPGTTRPSMDGGLYMHQGVDVLSGAFEAAGWENVPEPNSAPTKKNHTFGATTYMFANGERGGPLATYLVSAAERENFSLLMNQSVRRAIRMGGYVTGLELDCVQPDGNLGVVSLTPGTGRAIFAAGTFGSAKLLLRSGIGPDDQLKVIAGSRSDGAGFIDESEWIKLPVGYNLVDHTNTDLFITHPDIVFYDFYEAWDTPNGTDKNMYLNERSGILAQAAPNIGPVFWDEILGADGVTRQLQYTARVEGGDQTGTNSTMIMSQYLGRGATSRGRMTIDGALTTHVTTHPYLRDENDVAAVIQGIENLRAALNGYANLTFAVPADGQSTQEYVDEYIVSAATRRANHWMGTAKLGTDSGLDGGSSVVDLDTKVYGTDNLFVVDAAIFPGMVTGNPSAMIITAAEYAAERMLALDSKNSKRTHLSRVNV</sequence>
<dbReference type="Pfam" id="PF16010">
    <property type="entry name" value="CDH-cyt"/>
    <property type="match status" value="1"/>
</dbReference>
<dbReference type="Gene3D" id="3.50.50.60">
    <property type="entry name" value="FAD/NAD(P)-binding domain"/>
    <property type="match status" value="1"/>
</dbReference>
<keyword evidence="6" id="KW-1185">Reference proteome</keyword>
<dbReference type="InterPro" id="IPR053208">
    <property type="entry name" value="GMC_Oxidoreductase_CD"/>
</dbReference>
<dbReference type="EMBL" id="QJNU01001585">
    <property type="protein sequence ID" value="RYO74473.1"/>
    <property type="molecule type" value="Genomic_DNA"/>
</dbReference>
<protein>
    <recommendedName>
        <fullName evidence="4">Glucose-methanol-choline oxidoreductase N-terminal domain-containing protein</fullName>
    </recommendedName>
</protein>
<dbReference type="PANTHER" id="PTHR47190:SF2">
    <property type="entry name" value="CELLOBIOSE DEHYDROGENASE (AFU_ORTHOLOGUE AFUA_2G17620)"/>
    <property type="match status" value="1"/>
</dbReference>
<evidence type="ECO:0000313" key="6">
    <source>
        <dbReference type="Proteomes" id="UP000293360"/>
    </source>
</evidence>
<dbReference type="SUPFAM" id="SSF49344">
    <property type="entry name" value="CBD9-like"/>
    <property type="match status" value="1"/>
</dbReference>
<evidence type="ECO:0000256" key="3">
    <source>
        <dbReference type="SAM" id="MobiDB-lite"/>
    </source>
</evidence>
<dbReference type="OrthoDB" id="413885at2759"/>
<keyword evidence="2" id="KW-0285">Flavoprotein</keyword>
<dbReference type="Gene3D" id="3.30.410.10">
    <property type="entry name" value="Cholesterol Oxidase, domain 2"/>
    <property type="match status" value="1"/>
</dbReference>
<name>A0A4Q4SS17_9PEZI</name>
<comment type="caution">
    <text evidence="5">The sequence shown here is derived from an EMBL/GenBank/DDBJ whole genome shotgun (WGS) entry which is preliminary data.</text>
</comment>
<reference evidence="5 6" key="1">
    <citation type="submission" date="2018-06" db="EMBL/GenBank/DDBJ databases">
        <title>Complete Genomes of Monosporascus.</title>
        <authorList>
            <person name="Robinson A.J."/>
            <person name="Natvig D.O."/>
        </authorList>
    </citation>
    <scope>NUCLEOTIDE SEQUENCE [LARGE SCALE GENOMIC DNA]</scope>
    <source>
        <strain evidence="5 6">CBS 110550</strain>
    </source>
</reference>
<dbReference type="SUPFAM" id="SSF51905">
    <property type="entry name" value="FAD/NAD(P)-binding domain"/>
    <property type="match status" value="1"/>
</dbReference>
<dbReference type="CDD" id="cd09630">
    <property type="entry name" value="CDH_like_cytochrome"/>
    <property type="match status" value="1"/>
</dbReference>
<evidence type="ECO:0000256" key="1">
    <source>
        <dbReference type="ARBA" id="ARBA00010790"/>
    </source>
</evidence>
<evidence type="ECO:0000259" key="4">
    <source>
        <dbReference type="PROSITE" id="PS00623"/>
    </source>
</evidence>
<dbReference type="GO" id="GO:0050660">
    <property type="term" value="F:flavin adenine dinucleotide binding"/>
    <property type="evidence" value="ECO:0007669"/>
    <property type="project" value="InterPro"/>
</dbReference>
<dbReference type="InterPro" id="IPR000172">
    <property type="entry name" value="GMC_OxRdtase_N"/>
</dbReference>
<dbReference type="GO" id="GO:0016614">
    <property type="term" value="F:oxidoreductase activity, acting on CH-OH group of donors"/>
    <property type="evidence" value="ECO:0007669"/>
    <property type="project" value="InterPro"/>
</dbReference>
<dbReference type="Pfam" id="PF05199">
    <property type="entry name" value="GMC_oxred_C"/>
    <property type="match status" value="1"/>
</dbReference>
<evidence type="ECO:0000256" key="2">
    <source>
        <dbReference type="RuleBase" id="RU003968"/>
    </source>
</evidence>
<dbReference type="PROSITE" id="PS00623">
    <property type="entry name" value="GMC_OXRED_1"/>
    <property type="match status" value="1"/>
</dbReference>
<dbReference type="STRING" id="155417.A0A4Q4SS17"/>
<dbReference type="Gene3D" id="2.60.40.1210">
    <property type="entry name" value="Cellobiose dehydrogenase, cytochrome domain"/>
    <property type="match status" value="1"/>
</dbReference>
<dbReference type="InterPro" id="IPR036188">
    <property type="entry name" value="FAD/NAD-bd_sf"/>
</dbReference>
<dbReference type="Pfam" id="PF00732">
    <property type="entry name" value="GMC_oxred_N"/>
    <property type="match status" value="1"/>
</dbReference>
<feature type="region of interest" description="Disordered" evidence="3">
    <location>
        <begin position="224"/>
        <end position="244"/>
    </location>
</feature>
<evidence type="ECO:0000313" key="5">
    <source>
        <dbReference type="EMBL" id="RYO74473.1"/>
    </source>
</evidence>
<dbReference type="InterPro" id="IPR007867">
    <property type="entry name" value="GMC_OxRtase_C"/>
</dbReference>
<comment type="similarity">
    <text evidence="1 2">Belongs to the GMC oxidoreductase family.</text>
</comment>
<feature type="domain" description="Glucose-methanol-choline oxidoreductase N-terminal" evidence="4">
    <location>
        <begin position="339"/>
        <end position="362"/>
    </location>
</feature>
<accession>A0A4Q4SS17</accession>
<dbReference type="InterPro" id="IPR015920">
    <property type="entry name" value="Cellobiose_DH-like_cyt"/>
</dbReference>
<proteinExistence type="inferred from homology"/>
<keyword evidence="2" id="KW-0274">FAD</keyword>
<dbReference type="FunFam" id="2.60.40.1210:FF:000004">
    <property type="entry name" value="Cellobiose dehydrogenase"/>
    <property type="match status" value="1"/>
</dbReference>
<gene>
    <name evidence="5" type="ORF">DL764_010817</name>
</gene>
<dbReference type="AlphaFoldDB" id="A0A4Q4SS17"/>